<dbReference type="AlphaFoldDB" id="A0A261ERD4"/>
<reference evidence="6 7" key="1">
    <citation type="journal article" date="2017" name="BMC Genomics">
        <title>Comparative genomic and phylogenomic analyses of the Bifidobacteriaceae family.</title>
        <authorList>
            <person name="Lugli G.A."/>
            <person name="Milani C."/>
            <person name="Turroni F."/>
            <person name="Duranti S."/>
            <person name="Mancabelli L."/>
            <person name="Mangifesta M."/>
            <person name="Ferrario C."/>
            <person name="Modesto M."/>
            <person name="Mattarelli P."/>
            <person name="Jiri K."/>
            <person name="van Sinderen D."/>
            <person name="Ventura M."/>
        </authorList>
    </citation>
    <scope>NUCLEOTIDE SEQUENCE [LARGE SCALE GENOMIC DNA]</scope>
    <source>
        <strain evidence="6 7">DSM 24742</strain>
    </source>
</reference>
<dbReference type="Pfam" id="PF02633">
    <property type="entry name" value="Creatininase"/>
    <property type="match status" value="1"/>
</dbReference>
<protein>
    <submittedName>
        <fullName evidence="6">Creatininase</fullName>
    </submittedName>
</protein>
<dbReference type="EMBL" id="MWWR01000019">
    <property type="protein sequence ID" value="OZG49409.1"/>
    <property type="molecule type" value="Genomic_DNA"/>
</dbReference>
<dbReference type="InterPro" id="IPR003785">
    <property type="entry name" value="Creatininase/forma_Hydrolase"/>
</dbReference>
<gene>
    <name evidence="6" type="ORF">PSRA_1658</name>
</gene>
<evidence type="ECO:0000313" key="7">
    <source>
        <dbReference type="Proteomes" id="UP000216725"/>
    </source>
</evidence>
<dbReference type="GO" id="GO:0046872">
    <property type="term" value="F:metal ion binding"/>
    <property type="evidence" value="ECO:0007669"/>
    <property type="project" value="UniProtKB-KW"/>
</dbReference>
<dbReference type="GO" id="GO:0016811">
    <property type="term" value="F:hydrolase activity, acting on carbon-nitrogen (but not peptide) bonds, in linear amides"/>
    <property type="evidence" value="ECO:0007669"/>
    <property type="project" value="TreeGrafter"/>
</dbReference>
<dbReference type="Gene3D" id="3.40.50.10310">
    <property type="entry name" value="Creatininase"/>
    <property type="match status" value="1"/>
</dbReference>
<sequence length="255" mass="28124">MTTTTYRMDQMTWPEFAARTDRPVILPIGSTEQHSQHLPMGVDARIAEHISEDLAAALDGTVMPTLCYGYKSKPLSGGGPLFPGTIDLNGVTVINLVHDVLSEIIADGFTKIVVMNGHFENEPFVIEAIDLVTRETGGKATIVESNWWDPLTPDVVEKVFEGLDFPGWALEHAAITETSLMLHYEPQLVHMDRMVYKQKVEPKAYVRYPVRKGDVPDYGGLADATGSSAERGRLIAEGCVSEMVKICAEEFGTER</sequence>
<keyword evidence="2" id="KW-0479">Metal-binding</keyword>
<evidence type="ECO:0000313" key="6">
    <source>
        <dbReference type="EMBL" id="OZG49409.1"/>
    </source>
</evidence>
<dbReference type="GO" id="GO:0006602">
    <property type="term" value="P:creatinine catabolic process"/>
    <property type="evidence" value="ECO:0007669"/>
    <property type="project" value="InterPro"/>
</dbReference>
<keyword evidence="3" id="KW-0378">Hydrolase</keyword>
<comment type="cofactor">
    <cofactor evidence="1">
        <name>Zn(2+)</name>
        <dbReference type="ChEBI" id="CHEBI:29105"/>
    </cofactor>
</comment>
<organism evidence="6 7">
    <name type="scientific">Pseudoscardovia radai</name>
    <dbReference type="NCBI Taxonomy" id="987066"/>
    <lineage>
        <taxon>Bacteria</taxon>
        <taxon>Bacillati</taxon>
        <taxon>Actinomycetota</taxon>
        <taxon>Actinomycetes</taxon>
        <taxon>Bifidobacteriales</taxon>
        <taxon>Bifidobacteriaceae</taxon>
        <taxon>Pseudoscardovia</taxon>
    </lineage>
</organism>
<dbReference type="NCBIfam" id="TIGR04448">
    <property type="entry name" value="creatininase"/>
    <property type="match status" value="1"/>
</dbReference>
<evidence type="ECO:0000256" key="1">
    <source>
        <dbReference type="ARBA" id="ARBA00001947"/>
    </source>
</evidence>
<proteinExistence type="inferred from homology"/>
<keyword evidence="4" id="KW-0862">Zinc</keyword>
<keyword evidence="7" id="KW-1185">Reference proteome</keyword>
<dbReference type="InterPro" id="IPR031034">
    <property type="entry name" value="Creatininase"/>
</dbReference>
<dbReference type="GO" id="GO:0047789">
    <property type="term" value="F:creatininase activity"/>
    <property type="evidence" value="ECO:0007669"/>
    <property type="project" value="InterPro"/>
</dbReference>
<evidence type="ECO:0000256" key="2">
    <source>
        <dbReference type="ARBA" id="ARBA00022723"/>
    </source>
</evidence>
<dbReference type="GO" id="GO:0006601">
    <property type="term" value="P:creatine biosynthetic process"/>
    <property type="evidence" value="ECO:0007669"/>
    <property type="project" value="InterPro"/>
</dbReference>
<dbReference type="GO" id="GO:0009231">
    <property type="term" value="P:riboflavin biosynthetic process"/>
    <property type="evidence" value="ECO:0007669"/>
    <property type="project" value="TreeGrafter"/>
</dbReference>
<dbReference type="PANTHER" id="PTHR35005">
    <property type="entry name" value="3-DEHYDRO-SCYLLO-INOSOSE HYDROLASE"/>
    <property type="match status" value="1"/>
</dbReference>
<accession>A0A261ERD4</accession>
<name>A0A261ERD4_9BIFI</name>
<dbReference type="InterPro" id="IPR024087">
    <property type="entry name" value="Creatininase-like_sf"/>
</dbReference>
<evidence type="ECO:0000256" key="4">
    <source>
        <dbReference type="ARBA" id="ARBA00022833"/>
    </source>
</evidence>
<comment type="caution">
    <text evidence="6">The sequence shown here is derived from an EMBL/GenBank/DDBJ whole genome shotgun (WGS) entry which is preliminary data.</text>
</comment>
<evidence type="ECO:0000256" key="3">
    <source>
        <dbReference type="ARBA" id="ARBA00022801"/>
    </source>
</evidence>
<dbReference type="PANTHER" id="PTHR35005:SF1">
    <property type="entry name" value="2-AMINO-5-FORMYLAMINO-6-RIBOSYLAMINOPYRIMIDIN-4(3H)-ONE 5'-MONOPHOSPHATE DEFORMYLASE"/>
    <property type="match status" value="1"/>
</dbReference>
<evidence type="ECO:0000256" key="5">
    <source>
        <dbReference type="ARBA" id="ARBA00024029"/>
    </source>
</evidence>
<dbReference type="Proteomes" id="UP000216725">
    <property type="component" value="Unassembled WGS sequence"/>
</dbReference>
<comment type="similarity">
    <text evidence="5">Belongs to the creatininase superfamily.</text>
</comment>
<dbReference type="SUPFAM" id="SSF102215">
    <property type="entry name" value="Creatininase"/>
    <property type="match status" value="1"/>
</dbReference>